<dbReference type="RefSeq" id="WP_018577886.1">
    <property type="nucleotide sequence ID" value="NZ_KB892415.1"/>
</dbReference>
<keyword evidence="2" id="KW-1185">Reference proteome</keyword>
<dbReference type="PATRIC" id="fig|1122169.6.peg.1386"/>
<accession>A0A0W0Z037</accession>
<dbReference type="EMBL" id="LNYW01000033">
    <property type="protein sequence ID" value="KTD62501.1"/>
    <property type="molecule type" value="Genomic_DNA"/>
</dbReference>
<dbReference type="STRING" id="1122169.Lsha_1201"/>
<dbReference type="Proteomes" id="UP000054600">
    <property type="component" value="Unassembled WGS sequence"/>
</dbReference>
<comment type="caution">
    <text evidence="1">The sequence shown here is derived from an EMBL/GenBank/DDBJ whole genome shotgun (WGS) entry which is preliminary data.</text>
</comment>
<proteinExistence type="predicted"/>
<organism evidence="1 2">
    <name type="scientific">Legionella shakespearei DSM 23087</name>
    <dbReference type="NCBI Taxonomy" id="1122169"/>
    <lineage>
        <taxon>Bacteria</taxon>
        <taxon>Pseudomonadati</taxon>
        <taxon>Pseudomonadota</taxon>
        <taxon>Gammaproteobacteria</taxon>
        <taxon>Legionellales</taxon>
        <taxon>Legionellaceae</taxon>
        <taxon>Legionella</taxon>
    </lineage>
</organism>
<gene>
    <name evidence="1" type="ORF">Lsha_1201</name>
</gene>
<dbReference type="eggNOG" id="ENOG5032JBM">
    <property type="taxonomic scope" value="Bacteria"/>
</dbReference>
<evidence type="ECO:0000313" key="2">
    <source>
        <dbReference type="Proteomes" id="UP000054600"/>
    </source>
</evidence>
<name>A0A0W0Z037_9GAMM</name>
<dbReference type="OrthoDB" id="5631291at2"/>
<evidence type="ECO:0000313" key="1">
    <source>
        <dbReference type="EMBL" id="KTD62501.1"/>
    </source>
</evidence>
<sequence length="1292" mass="148618">MMRFVEIIKEQIQQLDIPELRIWLLSHFNEQANHLTELFCREIHHSSASQLHYAVSVIQFPPHLSVLSLAYIYLPLPLREELAEKLQNYAPWPEVSDVQHLIGLGEQFNEQLTDYQTAWPIIDALQKQGINYLIRVLDKADEQSLKAFARLNKGRDLNLLIETFLVNNSRDLEAVNRNKLIQFLRQPDFSGIMHRCLDALANQASIALSVKLLSFLSAPCSNHLEQLLELKKHVASYHCPVDLQVLLAICNVYQHYLQQHSSDEGDAFISLVHDVLHGMNATAKIEFIKKLGPDRAKLVIEYCLKRSAEEMGQRHIYSDVLDLFCSSINLLDDHYLRIIRESLGRHDLHLFGSASLYELAKDVLAETKSTVKTSLGGEWIGQLLASPRFIAASTPQIVKRLSERYRLLRFTLSPLENASLLASLQGQDFYAEEIQEQMHNLAQKGLNHDEPDSELIVKQNKLLKFSIERSLSAFMFQMETQCDLLQDEDPETAKKALAVLYQYYKQIYPDFRSDLLRYWQKLCSPEFDADQKIARKNGVYLFDSAGQKIGFLNESNQAVTFVDEELVLLIHTGSVQVNECVYDKDGATIGLFTESGHLRSVDEATQNASAQIIRGLSEKELQLPAAGLDVLLHNVLFENSIGVLYGEDSIQKPWLDRRLADVLQRTEKKVATETLSSFLDNANDESIFILLGKIQHQENALALFHELLNNDKTRALLFSGLYESDFQHFLDRHGSALCLADYMMHFHDTPWFAEGLMHFAYYGKKRKTKHLLSDSLALLFDEKEQNTDAMVTGDAILRQLLDSEACATVVLKEFFNDRNRLAPQNEAEAQINNAEIDKVMGYFQKKHIIHALRHLNSTPYWQEKSQYKFFLYILDKQHDVLFAANQNWQSNELNDLTRFVNRHLSKKRAFDHDFIIGHRVLGELIFRSARLGQISLFYAGKKFNTSLARLSFGRNFLERLVTKFWIPEGVKEQIVDEVSRIKTLFQDPSLLHNEFREDQVVQDWRHLVHQTWREINKKKLPMICAYLLNYSGQKKALVHLLNDYFNSFQHTMNYIYPVTKLLKDFPERDVSAVIFDVLEAFLIKNPHLLDSNTLSDMACYFAKKTNQDVKSPQAELNVLIYLGQCKHYALVKKGCDELARDCENMELRQRLLRGANEAEVERDLSTRLGRFYFGLLKLIKRWWNYGFNAKENRSRIVKFCDDDSPNPQRDKALNDVKIPAKSARESGTYPGFAIKRKQLINLLDTVKRSSVSKSFATLPVHGKQSLFGATAYVPAEKQNNRVKADELSVSAI</sequence>
<reference evidence="1 2" key="1">
    <citation type="submission" date="2015-11" db="EMBL/GenBank/DDBJ databases">
        <title>Genomic analysis of 38 Legionella species identifies large and diverse effector repertoires.</title>
        <authorList>
            <person name="Burstein D."/>
            <person name="Amaro F."/>
            <person name="Zusman T."/>
            <person name="Lifshitz Z."/>
            <person name="Cohen O."/>
            <person name="Gilbert J.A."/>
            <person name="Pupko T."/>
            <person name="Shuman H.A."/>
            <person name="Segal G."/>
        </authorList>
    </citation>
    <scope>NUCLEOTIDE SEQUENCE [LARGE SCALE GENOMIC DNA]</scope>
    <source>
        <strain evidence="1 2">ATCC 49655</strain>
    </source>
</reference>
<protein>
    <submittedName>
        <fullName evidence="1">Dot/Icm T4SS effector</fullName>
    </submittedName>
</protein>